<dbReference type="AlphaFoldDB" id="A0A0C2BQV7"/>
<gene>
    <name evidence="2" type="ORF">ANCDUO_23776</name>
</gene>
<reference evidence="2 3" key="1">
    <citation type="submission" date="2013-12" db="EMBL/GenBank/DDBJ databases">
        <title>Draft genome of the parsitic nematode Ancylostoma duodenale.</title>
        <authorList>
            <person name="Mitreva M."/>
        </authorList>
    </citation>
    <scope>NUCLEOTIDE SEQUENCE [LARGE SCALE GENOMIC DNA]</scope>
    <source>
        <strain evidence="2 3">Zhejiang</strain>
    </source>
</reference>
<dbReference type="EMBL" id="KN769928">
    <property type="protein sequence ID" value="KIH46173.1"/>
    <property type="molecule type" value="Genomic_DNA"/>
</dbReference>
<keyword evidence="3" id="KW-1185">Reference proteome</keyword>
<evidence type="ECO:0000313" key="3">
    <source>
        <dbReference type="Proteomes" id="UP000054047"/>
    </source>
</evidence>
<evidence type="ECO:0000256" key="1">
    <source>
        <dbReference type="SAM" id="MobiDB-lite"/>
    </source>
</evidence>
<name>A0A0C2BQV7_9BILA</name>
<organism evidence="2 3">
    <name type="scientific">Ancylostoma duodenale</name>
    <dbReference type="NCBI Taxonomy" id="51022"/>
    <lineage>
        <taxon>Eukaryota</taxon>
        <taxon>Metazoa</taxon>
        <taxon>Ecdysozoa</taxon>
        <taxon>Nematoda</taxon>
        <taxon>Chromadorea</taxon>
        <taxon>Rhabditida</taxon>
        <taxon>Rhabditina</taxon>
        <taxon>Rhabditomorpha</taxon>
        <taxon>Strongyloidea</taxon>
        <taxon>Ancylostomatidae</taxon>
        <taxon>Ancylostomatinae</taxon>
        <taxon>Ancylostoma</taxon>
    </lineage>
</organism>
<protein>
    <submittedName>
        <fullName evidence="2">Uncharacterized protein</fullName>
    </submittedName>
</protein>
<dbReference type="Proteomes" id="UP000054047">
    <property type="component" value="Unassembled WGS sequence"/>
</dbReference>
<accession>A0A0C2BQV7</accession>
<evidence type="ECO:0000313" key="2">
    <source>
        <dbReference type="EMBL" id="KIH46173.1"/>
    </source>
</evidence>
<proteinExistence type="predicted"/>
<sequence length="198" mass="22682">MDTKITNHWVGFVQYHSSGSSGPPLPAPGHTKNRLNAELSMFAVVALQNKHFTKKRQLYVKKKTAMVMRSIIISVLNLVLNLPSHILRTWLTLDDNGIDHKTLEILEPISQILYFSQFICNAFYLSTSIYETSGTPRNTVVTFNFGYLDELWAYGVTPGVACTKVPAQESFRAKNRERKFRSRRFPRQSLSAETFRHE</sequence>
<feature type="region of interest" description="Disordered" evidence="1">
    <location>
        <begin position="178"/>
        <end position="198"/>
    </location>
</feature>
<dbReference type="OrthoDB" id="5864054at2759"/>